<dbReference type="EMBL" id="JAUHHC010000004">
    <property type="protein sequence ID" value="MDN3921506.1"/>
    <property type="molecule type" value="Genomic_DNA"/>
</dbReference>
<evidence type="ECO:0000313" key="1">
    <source>
        <dbReference type="EMBL" id="MDN3921506.1"/>
    </source>
</evidence>
<proteinExistence type="predicted"/>
<sequence>MALSGSIIGGQVPGLALLGWALFKGATGALVKGSGITVARTAAGTYTLTMAQAMPSTDVIVTTAMQASADNAAAPNFKSTISSATTIALTTSNASGGALTDHPTYYVAVYG</sequence>
<reference evidence="1 2" key="1">
    <citation type="submission" date="2023-06" db="EMBL/GenBank/DDBJ databases">
        <title>Pelomonas sp. PFR6 16S ribosomal RNA gene Genome sequencing and assembly.</title>
        <authorList>
            <person name="Woo H."/>
        </authorList>
    </citation>
    <scope>NUCLEOTIDE SEQUENCE [LARGE SCALE GENOMIC DNA]</scope>
    <source>
        <strain evidence="1 2">PFR6</strain>
    </source>
</reference>
<name>A0ABT8DT70_9BURK</name>
<keyword evidence="2" id="KW-1185">Reference proteome</keyword>
<gene>
    <name evidence="1" type="ORF">QWJ38_14530</name>
</gene>
<dbReference type="RefSeq" id="WP_290359830.1">
    <property type="nucleotide sequence ID" value="NZ_JAUHHC010000004.1"/>
</dbReference>
<comment type="caution">
    <text evidence="1">The sequence shown here is derived from an EMBL/GenBank/DDBJ whole genome shotgun (WGS) entry which is preliminary data.</text>
</comment>
<organism evidence="1 2">
    <name type="scientific">Roseateles violae</name>
    <dbReference type="NCBI Taxonomy" id="3058042"/>
    <lineage>
        <taxon>Bacteria</taxon>
        <taxon>Pseudomonadati</taxon>
        <taxon>Pseudomonadota</taxon>
        <taxon>Betaproteobacteria</taxon>
        <taxon>Burkholderiales</taxon>
        <taxon>Sphaerotilaceae</taxon>
        <taxon>Roseateles</taxon>
    </lineage>
</organism>
<dbReference type="Proteomes" id="UP001228044">
    <property type="component" value="Unassembled WGS sequence"/>
</dbReference>
<protein>
    <submittedName>
        <fullName evidence="1">Uncharacterized protein</fullName>
    </submittedName>
</protein>
<accession>A0ABT8DT70</accession>
<evidence type="ECO:0000313" key="2">
    <source>
        <dbReference type="Proteomes" id="UP001228044"/>
    </source>
</evidence>